<evidence type="ECO:0000313" key="1">
    <source>
        <dbReference type="EMBL" id="CAI2166123.1"/>
    </source>
</evidence>
<gene>
    <name evidence="1" type="ORF">FWILDA_LOCUS2415</name>
</gene>
<protein>
    <submittedName>
        <fullName evidence="1">11210_t:CDS:1</fullName>
    </submittedName>
</protein>
<name>A0A9W4SE53_9GLOM</name>
<dbReference type="Proteomes" id="UP001153678">
    <property type="component" value="Unassembled WGS sequence"/>
</dbReference>
<reference evidence="1" key="1">
    <citation type="submission" date="2022-08" db="EMBL/GenBank/DDBJ databases">
        <authorList>
            <person name="Kallberg Y."/>
            <person name="Tangrot J."/>
            <person name="Rosling A."/>
        </authorList>
    </citation>
    <scope>NUCLEOTIDE SEQUENCE</scope>
    <source>
        <strain evidence="1">Wild A</strain>
    </source>
</reference>
<evidence type="ECO:0000313" key="2">
    <source>
        <dbReference type="Proteomes" id="UP001153678"/>
    </source>
</evidence>
<dbReference type="AlphaFoldDB" id="A0A9W4SE53"/>
<organism evidence="1 2">
    <name type="scientific">Funneliformis geosporum</name>
    <dbReference type="NCBI Taxonomy" id="1117311"/>
    <lineage>
        <taxon>Eukaryota</taxon>
        <taxon>Fungi</taxon>
        <taxon>Fungi incertae sedis</taxon>
        <taxon>Mucoromycota</taxon>
        <taxon>Glomeromycotina</taxon>
        <taxon>Glomeromycetes</taxon>
        <taxon>Glomerales</taxon>
        <taxon>Glomeraceae</taxon>
        <taxon>Funneliformis</taxon>
    </lineage>
</organism>
<dbReference type="OrthoDB" id="2129024at2759"/>
<sequence length="315" mass="36183">MSFTLWVKYNNEQSVSLEIQKGTVDKLKDAIKRRLNLGKVNNGRIILRKHEATVDLEPDEIVDQNFANTAKTPLQIFTTVVKTTFLVQKYDNEGKPLPGKFASYTMCNDNDYRLFLKSFEATGLAHISDDKEVQTVITSLENIVPGERYEIVASYITSIRNNVTWSQSEDKAMEDEVLLAVKNFLDKMFKLTVEIFPERIMYKNKIAIMEFDGILICGDQVFILEAKYKMTDKHIKSLIDRLYEFETNLKITDSLEFKRLMGKQYVGVACGTLFTDELRSESMNKGLVVVYPCGNRYKVEAPQELMNKVKVCTLL</sequence>
<proteinExistence type="predicted"/>
<dbReference type="EMBL" id="CAMKVN010000276">
    <property type="protein sequence ID" value="CAI2166123.1"/>
    <property type="molecule type" value="Genomic_DNA"/>
</dbReference>
<keyword evidence="2" id="KW-1185">Reference proteome</keyword>
<comment type="caution">
    <text evidence="1">The sequence shown here is derived from an EMBL/GenBank/DDBJ whole genome shotgun (WGS) entry which is preliminary data.</text>
</comment>
<accession>A0A9W4SE53</accession>